<reference evidence="2 4" key="2">
    <citation type="submission" date="2022-12" db="EMBL/GenBank/DDBJ databases">
        <authorList>
            <person name="Ruckert C."/>
            <person name="Busche T."/>
            <person name="Kalinowski J."/>
            <person name="Wittmann C."/>
        </authorList>
    </citation>
    <scope>NUCLEOTIDE SEQUENCE [LARGE SCALE GENOMIC DNA]</scope>
    <source>
        <strain evidence="2 4">DSM 40276</strain>
    </source>
</reference>
<reference evidence="1 3" key="1">
    <citation type="submission" date="2019-12" db="EMBL/GenBank/DDBJ databases">
        <title>Whole genome shotgun sequence of Streptomyces libani subsp. libani NBRC 13452.</title>
        <authorList>
            <person name="Ichikawa N."/>
            <person name="Kimura A."/>
            <person name="Kitahashi Y."/>
            <person name="Komaki H."/>
            <person name="Tamura T."/>
        </authorList>
    </citation>
    <scope>NUCLEOTIDE SEQUENCE [LARGE SCALE GENOMIC DNA]</scope>
    <source>
        <strain evidence="1 3">NBRC 13452</strain>
    </source>
</reference>
<dbReference type="GeneID" id="301329459"/>
<dbReference type="AlphaFoldDB" id="A0A640TD37"/>
<dbReference type="EMBL" id="BLIP01000001">
    <property type="protein sequence ID" value="GFE19565.1"/>
    <property type="molecule type" value="Genomic_DNA"/>
</dbReference>
<evidence type="ECO:0000313" key="2">
    <source>
        <dbReference type="EMBL" id="WAU02244.1"/>
    </source>
</evidence>
<name>A0A640TD37_STRNI</name>
<proteinExistence type="predicted"/>
<dbReference type="Proteomes" id="UP001210169">
    <property type="component" value="Chromosome"/>
</dbReference>
<sequence>MSDMTDEEIVRAVRGFAAMQAEREKLAERVAGLRTAVSPEDLAERNRFGEAMAKMDAKLLLESVEVLDRMGMTMAAQACFYVAKKEGLATQL</sequence>
<keyword evidence="4" id="KW-1185">Reference proteome</keyword>
<dbReference type="EMBL" id="CP114203">
    <property type="protein sequence ID" value="WAU02244.1"/>
    <property type="molecule type" value="Genomic_DNA"/>
</dbReference>
<dbReference type="RefSeq" id="WP_159483518.1">
    <property type="nucleotide sequence ID" value="NZ_BLIP01000001.1"/>
</dbReference>
<evidence type="ECO:0000313" key="4">
    <source>
        <dbReference type="Proteomes" id="UP001210169"/>
    </source>
</evidence>
<evidence type="ECO:0000313" key="3">
    <source>
        <dbReference type="Proteomes" id="UP000429552"/>
    </source>
</evidence>
<evidence type="ECO:0000313" key="1">
    <source>
        <dbReference type="EMBL" id="GFE19565.1"/>
    </source>
</evidence>
<gene>
    <name evidence="1" type="ORF">Sliba_00180</name>
    <name evidence="2" type="ORF">STRNI_000247</name>
</gene>
<dbReference type="Proteomes" id="UP000429552">
    <property type="component" value="Unassembled WGS sequence"/>
</dbReference>
<accession>A0A640TD37</accession>
<organism evidence="1 3">
    <name type="scientific">Streptomyces nigrescens</name>
    <dbReference type="NCBI Taxonomy" id="1920"/>
    <lineage>
        <taxon>Bacteria</taxon>
        <taxon>Bacillati</taxon>
        <taxon>Actinomycetota</taxon>
        <taxon>Actinomycetes</taxon>
        <taxon>Kitasatosporales</taxon>
        <taxon>Streptomycetaceae</taxon>
        <taxon>Streptomyces</taxon>
    </lineage>
</organism>
<protein>
    <submittedName>
        <fullName evidence="1">Uncharacterized protein</fullName>
    </submittedName>
</protein>